<dbReference type="SUPFAM" id="SSF63829">
    <property type="entry name" value="Calcium-dependent phosphotriesterase"/>
    <property type="match status" value="1"/>
</dbReference>
<evidence type="ECO:0008006" key="3">
    <source>
        <dbReference type="Google" id="ProtNLM"/>
    </source>
</evidence>
<gene>
    <name evidence="1" type="ORF">A2008_06820</name>
</gene>
<accession>A0A1F7WNI6</accession>
<organism evidence="1 2">
    <name type="scientific">Candidatus Wallbacteria bacterium GWC2_49_35</name>
    <dbReference type="NCBI Taxonomy" id="1817813"/>
    <lineage>
        <taxon>Bacteria</taxon>
        <taxon>Candidatus Walliibacteriota</taxon>
    </lineage>
</organism>
<sequence length="334" mass="36518">MIDTAGALLRLIERFRFSAAAIFLQAAVVFLCAPCFAAGYAASTVITANAGSAPEEFFIKSQGESSYSQYFANGAPAFCVAGRLLYILDAANSRVKKYSLSGDFNSLVKLSAGFDIKWDELCGIAAGGSGEIIVHTAKEIYRADENGKITGRAQLEGAAECGRIFEWDPKYFTAYDYKNLRIYSAAADFEKKTAAIISSFDNILFPWPVSNEEFLSPSLLSPGTLCVYRYRYGGEAGSPSGRMKIASSEFVSQFKFIGRDGGGNFYLRYFGDITEKIAVIAPNLRAVETIVMDPAYSSKRSNMLYDECVGSDGCIYTLFIDSERLIVKKIAKSE</sequence>
<comment type="caution">
    <text evidence="1">The sequence shown here is derived from an EMBL/GenBank/DDBJ whole genome shotgun (WGS) entry which is preliminary data.</text>
</comment>
<reference evidence="1 2" key="1">
    <citation type="journal article" date="2016" name="Nat. Commun.">
        <title>Thousands of microbial genomes shed light on interconnected biogeochemical processes in an aquifer system.</title>
        <authorList>
            <person name="Anantharaman K."/>
            <person name="Brown C.T."/>
            <person name="Hug L.A."/>
            <person name="Sharon I."/>
            <person name="Castelle C.J."/>
            <person name="Probst A.J."/>
            <person name="Thomas B.C."/>
            <person name="Singh A."/>
            <person name="Wilkins M.J."/>
            <person name="Karaoz U."/>
            <person name="Brodie E.L."/>
            <person name="Williams K.H."/>
            <person name="Hubbard S.S."/>
            <person name="Banfield J.F."/>
        </authorList>
    </citation>
    <scope>NUCLEOTIDE SEQUENCE [LARGE SCALE GENOMIC DNA]</scope>
</reference>
<protein>
    <recommendedName>
        <fullName evidence="3">6-bladed beta-propeller</fullName>
    </recommendedName>
</protein>
<proteinExistence type="predicted"/>
<dbReference type="AlphaFoldDB" id="A0A1F7WNI6"/>
<evidence type="ECO:0000313" key="1">
    <source>
        <dbReference type="EMBL" id="OGM03949.1"/>
    </source>
</evidence>
<dbReference type="Proteomes" id="UP000178735">
    <property type="component" value="Unassembled WGS sequence"/>
</dbReference>
<dbReference type="EMBL" id="MGFH01000152">
    <property type="protein sequence ID" value="OGM03949.1"/>
    <property type="molecule type" value="Genomic_DNA"/>
</dbReference>
<name>A0A1F7WNI6_9BACT</name>
<dbReference type="STRING" id="1817813.A2008_06820"/>
<evidence type="ECO:0000313" key="2">
    <source>
        <dbReference type="Proteomes" id="UP000178735"/>
    </source>
</evidence>